<protein>
    <submittedName>
        <fullName evidence="2">Uncharacterized protein</fullName>
    </submittedName>
</protein>
<feature type="compositionally biased region" description="Basic and acidic residues" evidence="1">
    <location>
        <begin position="19"/>
        <end position="39"/>
    </location>
</feature>
<dbReference type="EMBL" id="UINC01013195">
    <property type="protein sequence ID" value="SVA57174.1"/>
    <property type="molecule type" value="Genomic_DNA"/>
</dbReference>
<reference evidence="2" key="1">
    <citation type="submission" date="2018-05" db="EMBL/GenBank/DDBJ databases">
        <authorList>
            <person name="Lanie J.A."/>
            <person name="Ng W.-L."/>
            <person name="Kazmierczak K.M."/>
            <person name="Andrzejewski T.M."/>
            <person name="Davidsen T.M."/>
            <person name="Wayne K.J."/>
            <person name="Tettelin H."/>
            <person name="Glass J.I."/>
            <person name="Rusch D."/>
            <person name="Podicherti R."/>
            <person name="Tsui H.-C.T."/>
            <person name="Winkler M.E."/>
        </authorList>
    </citation>
    <scope>NUCLEOTIDE SEQUENCE</scope>
</reference>
<feature type="region of interest" description="Disordered" evidence="1">
    <location>
        <begin position="1"/>
        <end position="39"/>
    </location>
</feature>
<gene>
    <name evidence="2" type="ORF">METZ01_LOCUS110028</name>
</gene>
<accession>A0A381WXD4</accession>
<dbReference type="AlphaFoldDB" id="A0A381WXD4"/>
<organism evidence="2">
    <name type="scientific">marine metagenome</name>
    <dbReference type="NCBI Taxonomy" id="408172"/>
    <lineage>
        <taxon>unclassified sequences</taxon>
        <taxon>metagenomes</taxon>
        <taxon>ecological metagenomes</taxon>
    </lineage>
</organism>
<proteinExistence type="predicted"/>
<evidence type="ECO:0000256" key="1">
    <source>
        <dbReference type="SAM" id="MobiDB-lite"/>
    </source>
</evidence>
<name>A0A381WXD4_9ZZZZ</name>
<sequence length="39" mass="4338">MRISRMHPAVQRGRLAGLRRHDAAKARKAKAEAKAKATK</sequence>
<evidence type="ECO:0000313" key="2">
    <source>
        <dbReference type="EMBL" id="SVA57174.1"/>
    </source>
</evidence>